<dbReference type="SUPFAM" id="SSF52091">
    <property type="entry name" value="SpoIIaa-like"/>
    <property type="match status" value="1"/>
</dbReference>
<dbReference type="OrthoDB" id="213402at2"/>
<sequence length="108" mass="12056">METKQSTLHVYEAGTLTVAGFNGHDVLEHVNIAEVRSELLELITEHNCETLAIDFTGVKLIPSGLLGLLASLRQQGVDVHLYNPSDDIREVMEITNLHKVMPMYEVEL</sequence>
<dbReference type="Proteomes" id="UP000317178">
    <property type="component" value="Chromosome"/>
</dbReference>
<dbReference type="KEGG" id="plon:Pla110_08370"/>
<organism evidence="2 3">
    <name type="scientific">Polystyrenella longa</name>
    <dbReference type="NCBI Taxonomy" id="2528007"/>
    <lineage>
        <taxon>Bacteria</taxon>
        <taxon>Pseudomonadati</taxon>
        <taxon>Planctomycetota</taxon>
        <taxon>Planctomycetia</taxon>
        <taxon>Planctomycetales</taxon>
        <taxon>Planctomycetaceae</taxon>
        <taxon>Polystyrenella</taxon>
    </lineage>
</organism>
<feature type="domain" description="STAS" evidence="1">
    <location>
        <begin position="27"/>
        <end position="108"/>
    </location>
</feature>
<dbReference type="Pfam" id="PF01740">
    <property type="entry name" value="STAS"/>
    <property type="match status" value="1"/>
</dbReference>
<keyword evidence="3" id="KW-1185">Reference proteome</keyword>
<dbReference type="AlphaFoldDB" id="A0A518CIS9"/>
<evidence type="ECO:0000259" key="1">
    <source>
        <dbReference type="PROSITE" id="PS50801"/>
    </source>
</evidence>
<reference evidence="2 3" key="1">
    <citation type="submission" date="2019-02" db="EMBL/GenBank/DDBJ databases">
        <title>Deep-cultivation of Planctomycetes and their phenomic and genomic characterization uncovers novel biology.</title>
        <authorList>
            <person name="Wiegand S."/>
            <person name="Jogler M."/>
            <person name="Boedeker C."/>
            <person name="Pinto D."/>
            <person name="Vollmers J."/>
            <person name="Rivas-Marin E."/>
            <person name="Kohn T."/>
            <person name="Peeters S.H."/>
            <person name="Heuer A."/>
            <person name="Rast P."/>
            <person name="Oberbeckmann S."/>
            <person name="Bunk B."/>
            <person name="Jeske O."/>
            <person name="Meyerdierks A."/>
            <person name="Storesund J.E."/>
            <person name="Kallscheuer N."/>
            <person name="Luecker S."/>
            <person name="Lage O.M."/>
            <person name="Pohl T."/>
            <person name="Merkel B.J."/>
            <person name="Hornburger P."/>
            <person name="Mueller R.-W."/>
            <person name="Bruemmer F."/>
            <person name="Labrenz M."/>
            <person name="Spormann A.M."/>
            <person name="Op den Camp H."/>
            <person name="Overmann J."/>
            <person name="Amann R."/>
            <person name="Jetten M.S.M."/>
            <person name="Mascher T."/>
            <person name="Medema M.H."/>
            <person name="Devos D.P."/>
            <person name="Kaster A.-K."/>
            <person name="Ovreas L."/>
            <person name="Rohde M."/>
            <person name="Galperin M.Y."/>
            <person name="Jogler C."/>
        </authorList>
    </citation>
    <scope>NUCLEOTIDE SEQUENCE [LARGE SCALE GENOMIC DNA]</scope>
    <source>
        <strain evidence="2 3">Pla110</strain>
    </source>
</reference>
<name>A0A518CIS9_9PLAN</name>
<dbReference type="InterPro" id="IPR036513">
    <property type="entry name" value="STAS_dom_sf"/>
</dbReference>
<evidence type="ECO:0000313" key="2">
    <source>
        <dbReference type="EMBL" id="QDU79132.1"/>
    </source>
</evidence>
<dbReference type="RefSeq" id="WP_144993493.1">
    <property type="nucleotide sequence ID" value="NZ_CP036281.1"/>
</dbReference>
<proteinExistence type="predicted"/>
<dbReference type="EMBL" id="CP036281">
    <property type="protein sequence ID" value="QDU79132.1"/>
    <property type="molecule type" value="Genomic_DNA"/>
</dbReference>
<dbReference type="PROSITE" id="PS50801">
    <property type="entry name" value="STAS"/>
    <property type="match status" value="1"/>
</dbReference>
<protein>
    <submittedName>
        <fullName evidence="2">STAS domain protein</fullName>
    </submittedName>
</protein>
<gene>
    <name evidence="2" type="ORF">Pla110_08370</name>
</gene>
<dbReference type="Gene3D" id="3.30.750.24">
    <property type="entry name" value="STAS domain"/>
    <property type="match status" value="1"/>
</dbReference>
<dbReference type="CDD" id="cd07043">
    <property type="entry name" value="STAS_anti-anti-sigma_factors"/>
    <property type="match status" value="1"/>
</dbReference>
<dbReference type="InterPro" id="IPR002645">
    <property type="entry name" value="STAS_dom"/>
</dbReference>
<evidence type="ECO:0000313" key="3">
    <source>
        <dbReference type="Proteomes" id="UP000317178"/>
    </source>
</evidence>
<accession>A0A518CIS9</accession>